<evidence type="ECO:0000256" key="2">
    <source>
        <dbReference type="ARBA" id="ARBA00010199"/>
    </source>
</evidence>
<dbReference type="GO" id="GO:0015297">
    <property type="term" value="F:antiporter activity"/>
    <property type="evidence" value="ECO:0007669"/>
    <property type="project" value="InterPro"/>
</dbReference>
<dbReference type="Pfam" id="PF01554">
    <property type="entry name" value="MatE"/>
    <property type="match status" value="1"/>
</dbReference>
<feature type="transmembrane region" description="Helical" evidence="6">
    <location>
        <begin position="357"/>
        <end position="380"/>
    </location>
</feature>
<comment type="similarity">
    <text evidence="2 6">Belongs to the multi antimicrobial extrusion (MATE) (TC 2.A.66.1) family.</text>
</comment>
<evidence type="ECO:0000256" key="6">
    <source>
        <dbReference type="RuleBase" id="RU004914"/>
    </source>
</evidence>
<feature type="transmembrane region" description="Helical" evidence="6">
    <location>
        <begin position="136"/>
        <end position="159"/>
    </location>
</feature>
<dbReference type="EMBL" id="CP133614">
    <property type="protein sequence ID" value="WMV20576.1"/>
    <property type="molecule type" value="Genomic_DNA"/>
</dbReference>
<organism evidence="7 8">
    <name type="scientific">Solanum verrucosum</name>
    <dbReference type="NCBI Taxonomy" id="315347"/>
    <lineage>
        <taxon>Eukaryota</taxon>
        <taxon>Viridiplantae</taxon>
        <taxon>Streptophyta</taxon>
        <taxon>Embryophyta</taxon>
        <taxon>Tracheophyta</taxon>
        <taxon>Spermatophyta</taxon>
        <taxon>Magnoliopsida</taxon>
        <taxon>eudicotyledons</taxon>
        <taxon>Gunneridae</taxon>
        <taxon>Pentapetalae</taxon>
        <taxon>asterids</taxon>
        <taxon>lamiids</taxon>
        <taxon>Solanales</taxon>
        <taxon>Solanaceae</taxon>
        <taxon>Solanoideae</taxon>
        <taxon>Solaneae</taxon>
        <taxon>Solanum</taxon>
    </lineage>
</organism>
<feature type="transmembrane region" description="Helical" evidence="6">
    <location>
        <begin position="284"/>
        <end position="308"/>
    </location>
</feature>
<dbReference type="Proteomes" id="UP001234989">
    <property type="component" value="Chromosome 3"/>
</dbReference>
<dbReference type="NCBIfam" id="TIGR00797">
    <property type="entry name" value="matE"/>
    <property type="match status" value="1"/>
</dbReference>
<proteinExistence type="inferred from homology"/>
<dbReference type="InterPro" id="IPR045069">
    <property type="entry name" value="MATE_euk"/>
</dbReference>
<feature type="transmembrane region" description="Helical" evidence="6">
    <location>
        <begin position="166"/>
        <end position="184"/>
    </location>
</feature>
<dbReference type="CDD" id="cd13132">
    <property type="entry name" value="MATE_eukaryotic"/>
    <property type="match status" value="1"/>
</dbReference>
<dbReference type="GO" id="GO:0016020">
    <property type="term" value="C:membrane"/>
    <property type="evidence" value="ECO:0007669"/>
    <property type="project" value="UniProtKB-SubCell"/>
</dbReference>
<gene>
    <name evidence="7" type="ORF">MTR67_013961</name>
</gene>
<protein>
    <recommendedName>
        <fullName evidence="6">Protein DETOXIFICATION</fullName>
    </recommendedName>
    <alternativeName>
        <fullName evidence="6">Multidrug and toxic compound extrusion protein</fullName>
    </alternativeName>
</protein>
<keyword evidence="8" id="KW-1185">Reference proteome</keyword>
<evidence type="ECO:0000256" key="1">
    <source>
        <dbReference type="ARBA" id="ARBA00004141"/>
    </source>
</evidence>
<dbReference type="GO" id="GO:0042910">
    <property type="term" value="F:xenobiotic transmembrane transporter activity"/>
    <property type="evidence" value="ECO:0007669"/>
    <property type="project" value="InterPro"/>
</dbReference>
<feature type="transmembrane region" description="Helical" evidence="6">
    <location>
        <begin position="386"/>
        <end position="408"/>
    </location>
</feature>
<keyword evidence="5 6" id="KW-0472">Membrane</keyword>
<accession>A0AAF0QH65</accession>
<name>A0AAF0QH65_SOLVR</name>
<dbReference type="InterPro" id="IPR002528">
    <property type="entry name" value="MATE_fam"/>
</dbReference>
<evidence type="ECO:0000256" key="3">
    <source>
        <dbReference type="ARBA" id="ARBA00022692"/>
    </source>
</evidence>
<feature type="transmembrane region" description="Helical" evidence="6">
    <location>
        <begin position="204"/>
        <end position="226"/>
    </location>
</feature>
<evidence type="ECO:0000256" key="4">
    <source>
        <dbReference type="ARBA" id="ARBA00022989"/>
    </source>
</evidence>
<comment type="subcellular location">
    <subcellularLocation>
        <location evidence="1">Membrane</location>
        <topology evidence="1">Multi-pass membrane protein</topology>
    </subcellularLocation>
</comment>
<dbReference type="AlphaFoldDB" id="A0AAF0QH65"/>
<reference evidence="7" key="1">
    <citation type="submission" date="2023-08" db="EMBL/GenBank/DDBJ databases">
        <title>A de novo genome assembly of Solanum verrucosum Schlechtendal, a Mexican diploid species geographically isolated from the other diploid A-genome species in potato relatives.</title>
        <authorList>
            <person name="Hosaka K."/>
        </authorList>
    </citation>
    <scope>NUCLEOTIDE SEQUENCE</scope>
    <source>
        <tissue evidence="7">Young leaves</tissue>
    </source>
</reference>
<dbReference type="GO" id="GO:1990961">
    <property type="term" value="P:xenobiotic detoxification by transmembrane export across the plasma membrane"/>
    <property type="evidence" value="ECO:0007669"/>
    <property type="project" value="InterPro"/>
</dbReference>
<dbReference type="PANTHER" id="PTHR11206">
    <property type="entry name" value="MULTIDRUG RESISTANCE PROTEIN"/>
    <property type="match status" value="1"/>
</dbReference>
<feature type="transmembrane region" description="Helical" evidence="6">
    <location>
        <begin position="328"/>
        <end position="350"/>
    </location>
</feature>
<evidence type="ECO:0000313" key="7">
    <source>
        <dbReference type="EMBL" id="WMV20576.1"/>
    </source>
</evidence>
<sequence>METPFLHDFSGNHHQLIGPDGDYRPVKGLKEWWAVLWIETVKLWEIGGPIAFNVLCQYGTYSITVAFCGHLGAVELSAISVAQNVIGTFSFGFMAKNMKWLFLLGNLPCCQSPSCIHWRSLFPTSKFLQAQSKVGVVAWIGFVDLLLHALLLWLFIYVFNLGTDGAALAFNITGWADAIAQFVYVVVWCKDGWTGWSLSALNEIWAFVRLSVASAVMLCLEMWYMMSIIILTGHLKDAVIAVGSLSICMNVDGWEEMLFIGINAAISVRVSNELGLGHPRATKYSVYITVFQSLLIGILCMIFVLAVRNHLAIFFTNSKDLQQAVADLAWLLGITMLLNSVQPVISGVAIGGGWQGLVAYINLGSYYVFGIPLGYMLGYVADYGVVGLWAGMIAGLALQTLLLSFVLYRIDWNKEVEQSAERLRKWGGQDFEAEETLIPEPTKALP</sequence>
<comment type="caution">
    <text evidence="6">Lacks conserved residue(s) required for the propagation of feature annotation.</text>
</comment>
<evidence type="ECO:0000313" key="8">
    <source>
        <dbReference type="Proteomes" id="UP001234989"/>
    </source>
</evidence>
<evidence type="ECO:0000256" key="5">
    <source>
        <dbReference type="ARBA" id="ARBA00023136"/>
    </source>
</evidence>
<keyword evidence="3 6" id="KW-0812">Transmembrane</keyword>
<keyword evidence="4 6" id="KW-1133">Transmembrane helix</keyword>